<comment type="similarity">
    <text evidence="1">Belongs to the PICALM/SNAP91 family.</text>
</comment>
<dbReference type="SUPFAM" id="SSF48464">
    <property type="entry name" value="ENTH/VHS domain"/>
    <property type="match status" value="1"/>
</dbReference>
<feature type="region of interest" description="Disordered" evidence="2">
    <location>
        <begin position="516"/>
        <end position="538"/>
    </location>
</feature>
<gene>
    <name evidence="4" type="ORF">CJN711_LOCUS17680</name>
</gene>
<dbReference type="EMBL" id="CAJNOV010008262">
    <property type="protein sequence ID" value="CAF1315986.1"/>
    <property type="molecule type" value="Genomic_DNA"/>
</dbReference>
<dbReference type="Pfam" id="PF07651">
    <property type="entry name" value="ANTH"/>
    <property type="match status" value="1"/>
</dbReference>
<comment type="caution">
    <text evidence="4">The sequence shown here is derived from an EMBL/GenBank/DDBJ whole genome shotgun (WGS) entry which is preliminary data.</text>
</comment>
<dbReference type="PANTHER" id="PTHR22951">
    <property type="entry name" value="CLATHRIN ASSEMBLY PROTEIN"/>
    <property type="match status" value="1"/>
</dbReference>
<dbReference type="InterPro" id="IPR011417">
    <property type="entry name" value="ANTH_dom"/>
</dbReference>
<dbReference type="InterPro" id="IPR013809">
    <property type="entry name" value="ENTH"/>
</dbReference>
<dbReference type="Gene3D" id="1.20.58.150">
    <property type="entry name" value="ANTH domain"/>
    <property type="match status" value="1"/>
</dbReference>
<organism evidence="4 5">
    <name type="scientific">Rotaria magnacalcarata</name>
    <dbReference type="NCBI Taxonomy" id="392030"/>
    <lineage>
        <taxon>Eukaryota</taxon>
        <taxon>Metazoa</taxon>
        <taxon>Spiralia</taxon>
        <taxon>Gnathifera</taxon>
        <taxon>Rotifera</taxon>
        <taxon>Eurotatoria</taxon>
        <taxon>Bdelloidea</taxon>
        <taxon>Philodinida</taxon>
        <taxon>Philodinidae</taxon>
        <taxon>Rotaria</taxon>
    </lineage>
</organism>
<dbReference type="GO" id="GO:0005905">
    <property type="term" value="C:clathrin-coated pit"/>
    <property type="evidence" value="ECO:0007669"/>
    <property type="project" value="TreeGrafter"/>
</dbReference>
<sequence length="610" mass="68249">MQAGGQSILDRILAAKNTIAGQAIAKVVCKATTEEVTGPKRKHVDFLLQLTHQANASIPDTADLLMERSQNTSWVVAFKSLITIHQLMAYGNERFESYMASHNYHLQAPGIVDRMGMSSSDMFIYIGRYADYLNEKREAYKIMGYDFCKIERGKNDGTLRIMPLDKLFKTLPIILKQIDAILRFDVAPNELANGIIYGCFFLLFKDLLYLYAVYNDGIINLLEKYFNMNKKQCREAIDMYKKFLDRTDQVTQYFKITERYEQLFDRYFWEPPLGVDRSEISDLIKGVEKNKAPVNLLEPLENYVASLEGKKIPTHSVVTKNQIEKDTRNFAVGFLDNFIDDSQKVFQEEAKALDKFSTKKEASSPLPSPIETTVTSNENIFDSTDFFSQQPSSNDQPQQQTVADDIFSLATPLPQTSTITYPLFQNVLNASILQPNVLCNVLEPTSLSTINSTNSTPLAIDHMITPLVTKPLQTGDLNLSLNQLIDHLDINDHTRIGKDHLWTADDVKSRQILSSIPAKTNPPGAPMPNSTTTSAPFSSMTAQSGAMWQQPSSTSSVNNPFAAPSGPLHMGFTGMNTNPTNVNTNPFASQGFHNTALANQEQIDNPFGNL</sequence>
<name>A0A815EX89_9BILA</name>
<dbReference type="GO" id="GO:0008021">
    <property type="term" value="C:synaptic vesicle"/>
    <property type="evidence" value="ECO:0007669"/>
    <property type="project" value="TreeGrafter"/>
</dbReference>
<dbReference type="Gene3D" id="1.25.40.90">
    <property type="match status" value="1"/>
</dbReference>
<dbReference type="GO" id="GO:0098894">
    <property type="term" value="C:extrinsic component of presynaptic endocytic zone membrane"/>
    <property type="evidence" value="ECO:0007669"/>
    <property type="project" value="TreeGrafter"/>
</dbReference>
<proteinExistence type="inferred from homology"/>
<evidence type="ECO:0000313" key="4">
    <source>
        <dbReference type="EMBL" id="CAF1315986.1"/>
    </source>
</evidence>
<dbReference type="GO" id="GO:0000149">
    <property type="term" value="F:SNARE binding"/>
    <property type="evidence" value="ECO:0007669"/>
    <property type="project" value="TreeGrafter"/>
</dbReference>
<dbReference type="AlphaFoldDB" id="A0A815EX89"/>
<dbReference type="InterPro" id="IPR014712">
    <property type="entry name" value="ANTH_dom_sf"/>
</dbReference>
<protein>
    <recommendedName>
        <fullName evidence="3">ENTH domain-containing protein</fullName>
    </recommendedName>
</protein>
<evidence type="ECO:0000313" key="5">
    <source>
        <dbReference type="Proteomes" id="UP000663855"/>
    </source>
</evidence>
<accession>A0A815EX89</accession>
<dbReference type="Proteomes" id="UP000663855">
    <property type="component" value="Unassembled WGS sequence"/>
</dbReference>
<dbReference type="GO" id="GO:0030136">
    <property type="term" value="C:clathrin-coated vesicle"/>
    <property type="evidence" value="ECO:0007669"/>
    <property type="project" value="InterPro"/>
</dbReference>
<dbReference type="SMART" id="SM00273">
    <property type="entry name" value="ENTH"/>
    <property type="match status" value="1"/>
</dbReference>
<dbReference type="GO" id="GO:0032050">
    <property type="term" value="F:clathrin heavy chain binding"/>
    <property type="evidence" value="ECO:0007669"/>
    <property type="project" value="TreeGrafter"/>
</dbReference>
<dbReference type="InterPro" id="IPR045192">
    <property type="entry name" value="AP180-like"/>
</dbReference>
<dbReference type="SUPFAM" id="SSF89009">
    <property type="entry name" value="GAT-like domain"/>
    <property type="match status" value="1"/>
</dbReference>
<evidence type="ECO:0000256" key="1">
    <source>
        <dbReference type="ARBA" id="ARBA00008011"/>
    </source>
</evidence>
<evidence type="ECO:0000259" key="3">
    <source>
        <dbReference type="PROSITE" id="PS50942"/>
    </source>
</evidence>
<evidence type="ECO:0000256" key="2">
    <source>
        <dbReference type="SAM" id="MobiDB-lite"/>
    </source>
</evidence>
<feature type="domain" description="ENTH" evidence="3">
    <location>
        <begin position="16"/>
        <end position="147"/>
    </location>
</feature>
<dbReference type="GO" id="GO:0048268">
    <property type="term" value="P:clathrin coat assembly"/>
    <property type="evidence" value="ECO:0007669"/>
    <property type="project" value="InterPro"/>
</dbReference>
<dbReference type="InterPro" id="IPR008942">
    <property type="entry name" value="ENTH_VHS"/>
</dbReference>
<dbReference type="PANTHER" id="PTHR22951:SF5">
    <property type="entry name" value="PHOSPHATIDYLINOSITOL-BINDING CLATHRIN ASSEMBLY PROTEIN LAP"/>
    <property type="match status" value="1"/>
</dbReference>
<dbReference type="GO" id="GO:0072583">
    <property type="term" value="P:clathrin-dependent endocytosis"/>
    <property type="evidence" value="ECO:0007669"/>
    <property type="project" value="InterPro"/>
</dbReference>
<reference evidence="4" key="1">
    <citation type="submission" date="2021-02" db="EMBL/GenBank/DDBJ databases">
        <authorList>
            <person name="Nowell W R."/>
        </authorList>
    </citation>
    <scope>NUCLEOTIDE SEQUENCE</scope>
</reference>
<feature type="compositionally biased region" description="Polar residues" evidence="2">
    <location>
        <begin position="528"/>
        <end position="538"/>
    </location>
</feature>
<dbReference type="GO" id="GO:0005545">
    <property type="term" value="F:1-phosphatidylinositol binding"/>
    <property type="evidence" value="ECO:0007669"/>
    <property type="project" value="InterPro"/>
</dbReference>
<dbReference type="PROSITE" id="PS50942">
    <property type="entry name" value="ENTH"/>
    <property type="match status" value="1"/>
</dbReference>
<dbReference type="GO" id="GO:0005546">
    <property type="term" value="F:phosphatidylinositol-4,5-bisphosphate binding"/>
    <property type="evidence" value="ECO:0007669"/>
    <property type="project" value="TreeGrafter"/>
</dbReference>
<dbReference type="GO" id="GO:0016185">
    <property type="term" value="P:synaptic vesicle budding from presynaptic endocytic zone membrane"/>
    <property type="evidence" value="ECO:0007669"/>
    <property type="project" value="TreeGrafter"/>
</dbReference>